<accession>A0AAV9CTV4</accession>
<evidence type="ECO:0000313" key="2">
    <source>
        <dbReference type="EMBL" id="KAK1291916.1"/>
    </source>
</evidence>
<comment type="caution">
    <text evidence="2">The sequence shown here is derived from an EMBL/GenBank/DDBJ whole genome shotgun (WGS) entry which is preliminary data.</text>
</comment>
<protein>
    <submittedName>
        <fullName evidence="2">Uncharacterized protein</fullName>
    </submittedName>
</protein>
<dbReference type="Proteomes" id="UP001180020">
    <property type="component" value="Unassembled WGS sequence"/>
</dbReference>
<dbReference type="EMBL" id="JAUJYO010000017">
    <property type="protein sequence ID" value="KAK1291916.1"/>
    <property type="molecule type" value="Genomic_DNA"/>
</dbReference>
<evidence type="ECO:0000256" key="1">
    <source>
        <dbReference type="SAM" id="MobiDB-lite"/>
    </source>
</evidence>
<feature type="region of interest" description="Disordered" evidence="1">
    <location>
        <begin position="47"/>
        <end position="66"/>
    </location>
</feature>
<organism evidence="2 3">
    <name type="scientific">Acorus calamus</name>
    <name type="common">Sweet flag</name>
    <dbReference type="NCBI Taxonomy" id="4465"/>
    <lineage>
        <taxon>Eukaryota</taxon>
        <taxon>Viridiplantae</taxon>
        <taxon>Streptophyta</taxon>
        <taxon>Embryophyta</taxon>
        <taxon>Tracheophyta</taxon>
        <taxon>Spermatophyta</taxon>
        <taxon>Magnoliopsida</taxon>
        <taxon>Liliopsida</taxon>
        <taxon>Acoraceae</taxon>
        <taxon>Acorus</taxon>
    </lineage>
</organism>
<gene>
    <name evidence="2" type="ORF">QJS10_CPB17g00784</name>
</gene>
<sequence>MVGEGPLPITGTETIIDGEAMEPATAAVKISELEPDEATELARRLEFDPDDPLGPHERTLDPLGEGLLPGELVAPQEQLPLLEVAVIGQR</sequence>
<proteinExistence type="predicted"/>
<feature type="compositionally biased region" description="Basic and acidic residues" evidence="1">
    <location>
        <begin position="47"/>
        <end position="60"/>
    </location>
</feature>
<keyword evidence="3" id="KW-1185">Reference proteome</keyword>
<name>A0AAV9CTV4_ACOCL</name>
<dbReference type="AlphaFoldDB" id="A0AAV9CTV4"/>
<evidence type="ECO:0000313" key="3">
    <source>
        <dbReference type="Proteomes" id="UP001180020"/>
    </source>
</evidence>
<reference evidence="2" key="1">
    <citation type="journal article" date="2023" name="Nat. Commun.">
        <title>Diploid and tetraploid genomes of Acorus and the evolution of monocots.</title>
        <authorList>
            <person name="Ma L."/>
            <person name="Liu K.W."/>
            <person name="Li Z."/>
            <person name="Hsiao Y.Y."/>
            <person name="Qi Y."/>
            <person name="Fu T."/>
            <person name="Tang G.D."/>
            <person name="Zhang D."/>
            <person name="Sun W.H."/>
            <person name="Liu D.K."/>
            <person name="Li Y."/>
            <person name="Chen G.Z."/>
            <person name="Liu X.D."/>
            <person name="Liao X.Y."/>
            <person name="Jiang Y.T."/>
            <person name="Yu X."/>
            <person name="Hao Y."/>
            <person name="Huang J."/>
            <person name="Zhao X.W."/>
            <person name="Ke S."/>
            <person name="Chen Y.Y."/>
            <person name="Wu W.L."/>
            <person name="Hsu J.L."/>
            <person name="Lin Y.F."/>
            <person name="Huang M.D."/>
            <person name="Li C.Y."/>
            <person name="Huang L."/>
            <person name="Wang Z.W."/>
            <person name="Zhao X."/>
            <person name="Zhong W.Y."/>
            <person name="Peng D.H."/>
            <person name="Ahmad S."/>
            <person name="Lan S."/>
            <person name="Zhang J.S."/>
            <person name="Tsai W.C."/>
            <person name="Van de Peer Y."/>
            <person name="Liu Z.J."/>
        </authorList>
    </citation>
    <scope>NUCLEOTIDE SEQUENCE</scope>
    <source>
        <strain evidence="2">CP</strain>
    </source>
</reference>
<reference evidence="2" key="2">
    <citation type="submission" date="2023-06" db="EMBL/GenBank/DDBJ databases">
        <authorList>
            <person name="Ma L."/>
            <person name="Liu K.-W."/>
            <person name="Li Z."/>
            <person name="Hsiao Y.-Y."/>
            <person name="Qi Y."/>
            <person name="Fu T."/>
            <person name="Tang G."/>
            <person name="Zhang D."/>
            <person name="Sun W.-H."/>
            <person name="Liu D.-K."/>
            <person name="Li Y."/>
            <person name="Chen G.-Z."/>
            <person name="Liu X.-D."/>
            <person name="Liao X.-Y."/>
            <person name="Jiang Y.-T."/>
            <person name="Yu X."/>
            <person name="Hao Y."/>
            <person name="Huang J."/>
            <person name="Zhao X.-W."/>
            <person name="Ke S."/>
            <person name="Chen Y.-Y."/>
            <person name="Wu W.-L."/>
            <person name="Hsu J.-L."/>
            <person name="Lin Y.-F."/>
            <person name="Huang M.-D."/>
            <person name="Li C.-Y."/>
            <person name="Huang L."/>
            <person name="Wang Z.-W."/>
            <person name="Zhao X."/>
            <person name="Zhong W.-Y."/>
            <person name="Peng D.-H."/>
            <person name="Ahmad S."/>
            <person name="Lan S."/>
            <person name="Zhang J.-S."/>
            <person name="Tsai W.-C."/>
            <person name="Van De Peer Y."/>
            <person name="Liu Z.-J."/>
        </authorList>
    </citation>
    <scope>NUCLEOTIDE SEQUENCE</scope>
    <source>
        <strain evidence="2">CP</strain>
        <tissue evidence="2">Leaves</tissue>
    </source>
</reference>